<organism evidence="3 4">
    <name type="scientific">Mycolicibacterium canariasense</name>
    <name type="common">Mycobacterium canariasense</name>
    <dbReference type="NCBI Taxonomy" id="228230"/>
    <lineage>
        <taxon>Bacteria</taxon>
        <taxon>Bacillati</taxon>
        <taxon>Actinomycetota</taxon>
        <taxon>Actinomycetes</taxon>
        <taxon>Mycobacteriales</taxon>
        <taxon>Mycobacteriaceae</taxon>
        <taxon>Mycolicibacterium</taxon>
    </lineage>
</organism>
<dbReference type="PROSITE" id="PS51318">
    <property type="entry name" value="TAT"/>
    <property type="match status" value="1"/>
</dbReference>
<evidence type="ECO:0000313" key="4">
    <source>
        <dbReference type="Proteomes" id="UP000069443"/>
    </source>
</evidence>
<gene>
    <name evidence="3" type="ORF">RMCC_3291</name>
</gene>
<dbReference type="RefSeq" id="WP_062657370.1">
    <property type="nucleotide sequence ID" value="NZ_JACKTQ010000014.1"/>
</dbReference>
<dbReference type="EMBL" id="BCSY01000049">
    <property type="protein sequence ID" value="GAS96325.1"/>
    <property type="molecule type" value="Genomic_DNA"/>
</dbReference>
<reference evidence="4" key="1">
    <citation type="journal article" date="2016" name="Genome Announc.">
        <title>Draft Genome Sequences of Five Rapidly Growing Mycobacterium Species, M. thermoresistibile, M. fortuitum subsp. acetamidolyticum, M. canariasense, M. brisbanense, and M. novocastrense.</title>
        <authorList>
            <person name="Katahira K."/>
            <person name="Ogura Y."/>
            <person name="Gotoh Y."/>
            <person name="Hayashi T."/>
        </authorList>
    </citation>
    <scope>NUCLEOTIDE SEQUENCE [LARGE SCALE GENOMIC DNA]</scope>
    <source>
        <strain evidence="4">JCM15298</strain>
    </source>
</reference>
<keyword evidence="2" id="KW-0732">Signal</keyword>
<name>A0A100WDT4_MYCCR</name>
<protein>
    <submittedName>
        <fullName evidence="3">Uncharacterized protein</fullName>
    </submittedName>
</protein>
<feature type="compositionally biased region" description="Low complexity" evidence="1">
    <location>
        <begin position="35"/>
        <end position="47"/>
    </location>
</feature>
<reference evidence="4" key="2">
    <citation type="submission" date="2016-02" db="EMBL/GenBank/DDBJ databases">
        <title>Draft genome sequence of five rapidly growing Mycobacterium species.</title>
        <authorList>
            <person name="Katahira K."/>
            <person name="Gotou Y."/>
            <person name="Iida K."/>
            <person name="Ogura Y."/>
            <person name="Hayashi T."/>
        </authorList>
    </citation>
    <scope>NUCLEOTIDE SEQUENCE [LARGE SCALE GENOMIC DNA]</scope>
    <source>
        <strain evidence="4">JCM15298</strain>
    </source>
</reference>
<proteinExistence type="predicted"/>
<evidence type="ECO:0000256" key="2">
    <source>
        <dbReference type="SAM" id="SignalP"/>
    </source>
</evidence>
<sequence>MNTQPPSRSRRAILGVVGAGALITLGALSAAHSAGGSASMLAGSGDAPANTTYSSPVVEPANMGATATWTTPATVEPTTMAVPKPSASEIGNQDSVLILRIFAGSITGPDKEI</sequence>
<dbReference type="Proteomes" id="UP000069443">
    <property type="component" value="Unassembled WGS sequence"/>
</dbReference>
<accession>A0A100WDT4</accession>
<dbReference type="InterPro" id="IPR006311">
    <property type="entry name" value="TAT_signal"/>
</dbReference>
<feature type="signal peptide" evidence="2">
    <location>
        <begin position="1"/>
        <end position="29"/>
    </location>
</feature>
<comment type="caution">
    <text evidence="3">The sequence shown here is derived from an EMBL/GenBank/DDBJ whole genome shotgun (WGS) entry which is preliminary data.</text>
</comment>
<feature type="chain" id="PRO_5038336298" evidence="2">
    <location>
        <begin position="30"/>
        <end position="113"/>
    </location>
</feature>
<evidence type="ECO:0000313" key="3">
    <source>
        <dbReference type="EMBL" id="GAS96325.1"/>
    </source>
</evidence>
<keyword evidence="4" id="KW-1185">Reference proteome</keyword>
<feature type="region of interest" description="Disordered" evidence="1">
    <location>
        <begin position="35"/>
        <end position="55"/>
    </location>
</feature>
<evidence type="ECO:0000256" key="1">
    <source>
        <dbReference type="SAM" id="MobiDB-lite"/>
    </source>
</evidence>
<dbReference type="AlphaFoldDB" id="A0A100WDT4"/>